<dbReference type="OrthoDB" id="5853740at2759"/>
<keyword evidence="1" id="KW-1133">Transmembrane helix</keyword>
<protein>
    <submittedName>
        <fullName evidence="2">Uncharacterized protein</fullName>
    </submittedName>
</protein>
<keyword evidence="3" id="KW-1185">Reference proteome</keyword>
<evidence type="ECO:0000313" key="3">
    <source>
        <dbReference type="Proteomes" id="UP000494206"/>
    </source>
</evidence>
<proteinExistence type="predicted"/>
<name>A0A8S1EER3_9PELO</name>
<evidence type="ECO:0000313" key="2">
    <source>
        <dbReference type="EMBL" id="CAB3398014.1"/>
    </source>
</evidence>
<feature type="transmembrane region" description="Helical" evidence="1">
    <location>
        <begin position="7"/>
        <end position="26"/>
    </location>
</feature>
<gene>
    <name evidence="2" type="ORF">CBOVIS_LOCUS1344</name>
</gene>
<sequence length="269" mass="30747">MILTIFEFPLAILAVFSAFFLFYLVFHLKTLQIYCRIYLYLLSFATFLLSSYILSIIEYLLAGKSFALVEDEATTRSKTWEFLHEIGLCLQSVSILCFAFVGDMILATFVVSCFDIFGLSVLIAAWRQSIRDYSRTQGKISLNRRYQISVVYTTTSALLPAAFGASISRSSAMVPIWFWLLLDMTGAEYGIANFLFNNIINAYIVILPWIIAMRNAQLRHKLLSIYSKCYDSPRVHAERVGPIKTLQGTEIKPCANQSDHFNELRTIWN</sequence>
<feature type="transmembrane region" description="Helical" evidence="1">
    <location>
        <begin position="38"/>
        <end position="61"/>
    </location>
</feature>
<organism evidence="2 3">
    <name type="scientific">Caenorhabditis bovis</name>
    <dbReference type="NCBI Taxonomy" id="2654633"/>
    <lineage>
        <taxon>Eukaryota</taxon>
        <taxon>Metazoa</taxon>
        <taxon>Ecdysozoa</taxon>
        <taxon>Nematoda</taxon>
        <taxon>Chromadorea</taxon>
        <taxon>Rhabditida</taxon>
        <taxon>Rhabditina</taxon>
        <taxon>Rhabditomorpha</taxon>
        <taxon>Rhabditoidea</taxon>
        <taxon>Rhabditidae</taxon>
        <taxon>Peloderinae</taxon>
        <taxon>Caenorhabditis</taxon>
    </lineage>
</organism>
<feature type="transmembrane region" description="Helical" evidence="1">
    <location>
        <begin position="107"/>
        <end position="126"/>
    </location>
</feature>
<evidence type="ECO:0000256" key="1">
    <source>
        <dbReference type="SAM" id="Phobius"/>
    </source>
</evidence>
<feature type="transmembrane region" description="Helical" evidence="1">
    <location>
        <begin position="146"/>
        <end position="167"/>
    </location>
</feature>
<dbReference type="EMBL" id="CADEPM010000001">
    <property type="protein sequence ID" value="CAB3398014.1"/>
    <property type="molecule type" value="Genomic_DNA"/>
</dbReference>
<feature type="transmembrane region" description="Helical" evidence="1">
    <location>
        <begin position="187"/>
        <end position="211"/>
    </location>
</feature>
<keyword evidence="1" id="KW-0472">Membrane</keyword>
<comment type="caution">
    <text evidence="2">The sequence shown here is derived from an EMBL/GenBank/DDBJ whole genome shotgun (WGS) entry which is preliminary data.</text>
</comment>
<keyword evidence="1" id="KW-0812">Transmembrane</keyword>
<accession>A0A8S1EER3</accession>
<dbReference type="Proteomes" id="UP000494206">
    <property type="component" value="Unassembled WGS sequence"/>
</dbReference>
<dbReference type="AlphaFoldDB" id="A0A8S1EER3"/>
<reference evidence="2 3" key="1">
    <citation type="submission" date="2020-04" db="EMBL/GenBank/DDBJ databases">
        <authorList>
            <person name="Laetsch R D."/>
            <person name="Stevens L."/>
            <person name="Kumar S."/>
            <person name="Blaxter L. M."/>
        </authorList>
    </citation>
    <scope>NUCLEOTIDE SEQUENCE [LARGE SCALE GENOMIC DNA]</scope>
</reference>